<keyword evidence="4" id="KW-1185">Reference proteome</keyword>
<dbReference type="GO" id="GO:0055085">
    <property type="term" value="P:transmembrane transport"/>
    <property type="evidence" value="ECO:0007669"/>
    <property type="project" value="InterPro"/>
</dbReference>
<dbReference type="Pfam" id="PF03480">
    <property type="entry name" value="DctP"/>
    <property type="match status" value="1"/>
</dbReference>
<accession>A0A4R3MJB0</accession>
<organism evidence="3 4">
    <name type="scientific">Tepidamorphus gemmatus</name>
    <dbReference type="NCBI Taxonomy" id="747076"/>
    <lineage>
        <taxon>Bacteria</taxon>
        <taxon>Pseudomonadati</taxon>
        <taxon>Pseudomonadota</taxon>
        <taxon>Alphaproteobacteria</taxon>
        <taxon>Hyphomicrobiales</taxon>
        <taxon>Tepidamorphaceae</taxon>
        <taxon>Tepidamorphus</taxon>
    </lineage>
</organism>
<evidence type="ECO:0000313" key="3">
    <source>
        <dbReference type="EMBL" id="TCT13423.1"/>
    </source>
</evidence>
<feature type="chain" id="PRO_5020989887" evidence="2">
    <location>
        <begin position="20"/>
        <end position="359"/>
    </location>
</feature>
<gene>
    <name evidence="3" type="ORF">EDC22_101290</name>
</gene>
<reference evidence="3 4" key="1">
    <citation type="submission" date="2019-03" db="EMBL/GenBank/DDBJ databases">
        <title>Genomic Encyclopedia of Type Strains, Phase IV (KMG-IV): sequencing the most valuable type-strain genomes for metagenomic binning, comparative biology and taxonomic classification.</title>
        <authorList>
            <person name="Goeker M."/>
        </authorList>
    </citation>
    <scope>NUCLEOTIDE SEQUENCE [LARGE SCALE GENOMIC DNA]</scope>
    <source>
        <strain evidence="3 4">DSM 19345</strain>
    </source>
</reference>
<protein>
    <submittedName>
        <fullName evidence="3">TRAP-type C4-dicarboxylate transport system substrate-binding protein</fullName>
    </submittedName>
</protein>
<dbReference type="Proteomes" id="UP000295678">
    <property type="component" value="Unassembled WGS sequence"/>
</dbReference>
<name>A0A4R3MJB0_9HYPH</name>
<dbReference type="CDD" id="cd13666">
    <property type="entry name" value="PBP2_TRAP_DctP_like_1"/>
    <property type="match status" value="1"/>
</dbReference>
<dbReference type="InterPro" id="IPR018389">
    <property type="entry name" value="DctP_fam"/>
</dbReference>
<dbReference type="InterPro" id="IPR038404">
    <property type="entry name" value="TRAP_DctP_sf"/>
</dbReference>
<dbReference type="EMBL" id="SMAK01000001">
    <property type="protein sequence ID" value="TCT13423.1"/>
    <property type="molecule type" value="Genomic_DNA"/>
</dbReference>
<dbReference type="OrthoDB" id="7822595at2"/>
<dbReference type="PANTHER" id="PTHR33376">
    <property type="match status" value="1"/>
</dbReference>
<keyword evidence="1 2" id="KW-0732">Signal</keyword>
<dbReference type="AlphaFoldDB" id="A0A4R3MJB0"/>
<sequence>MRKLTGLLLASALAIPSMAYGQETIRLTVASSHPTTIPWIGMIQTHFMPEVDRRLAETGNYKIEWQEAFGGQLYKANATLTSVQEGITDIGWVFSYLEGAKMPMSQITAYTPFSTNNVPAQLDTIVELFEKFPEFRNEWEQYNLVFLGATGSDSYDLYTKRPIASLDDLNGMKISAPGVLGTWLRGLGANAVDGALTTFYTDIQTGVSDGVLSLALGVLPTKIYEVAPHITRADVGVVFSGGLAINRDSWDALPEEVQQALLAAGAFYSKAHAQDLMDRHEMALKKIQELGASQSTPVTLTVMSPEMRKEWADRLPDLAGEWAADAKARGLPGDAFLAAYMDGLRARGEKPLRDWGAAE</sequence>
<evidence type="ECO:0000256" key="2">
    <source>
        <dbReference type="SAM" id="SignalP"/>
    </source>
</evidence>
<feature type="signal peptide" evidence="2">
    <location>
        <begin position="1"/>
        <end position="19"/>
    </location>
</feature>
<comment type="caution">
    <text evidence="3">The sequence shown here is derived from an EMBL/GenBank/DDBJ whole genome shotgun (WGS) entry which is preliminary data.</text>
</comment>
<dbReference type="PANTHER" id="PTHR33376:SF15">
    <property type="entry name" value="BLL6794 PROTEIN"/>
    <property type="match status" value="1"/>
</dbReference>
<proteinExistence type="predicted"/>
<dbReference type="RefSeq" id="WP_132804813.1">
    <property type="nucleotide sequence ID" value="NZ_SMAK01000001.1"/>
</dbReference>
<dbReference type="Gene3D" id="3.40.190.170">
    <property type="entry name" value="Bacterial extracellular solute-binding protein, family 7"/>
    <property type="match status" value="1"/>
</dbReference>
<evidence type="ECO:0000256" key="1">
    <source>
        <dbReference type="ARBA" id="ARBA00022729"/>
    </source>
</evidence>
<dbReference type="NCBIfam" id="NF037995">
    <property type="entry name" value="TRAP_S1"/>
    <property type="match status" value="1"/>
</dbReference>
<evidence type="ECO:0000313" key="4">
    <source>
        <dbReference type="Proteomes" id="UP000295678"/>
    </source>
</evidence>